<evidence type="ECO:0000313" key="2">
    <source>
        <dbReference type="Proteomes" id="UP000677054"/>
    </source>
</evidence>
<feature type="non-terminal residue" evidence="1">
    <location>
        <position position="184"/>
    </location>
</feature>
<sequence>SWLKLPKDTPITFIHAGAPDGGLGIKQLANGSHFGKRDRWTEWRTPATPLLNISYPNSKTRSTGIRKPDLLVTFDNITHVIDAQVVNDYDDPEILHERKSHYYNETIRDWIKTRTKAADVKFSTITFTWRGIMAETSANDLRRLSLKPKDLKIASIRVLEQTHKCWTTYNGSTKRKWGKRIMKP</sequence>
<name>A0A7R9A4P6_9CRUS</name>
<proteinExistence type="predicted"/>
<feature type="non-terminal residue" evidence="1">
    <location>
        <position position="1"/>
    </location>
</feature>
<keyword evidence="2" id="KW-1185">Reference proteome</keyword>
<dbReference type="Proteomes" id="UP000677054">
    <property type="component" value="Unassembled WGS sequence"/>
</dbReference>
<organism evidence="1">
    <name type="scientific">Darwinula stevensoni</name>
    <dbReference type="NCBI Taxonomy" id="69355"/>
    <lineage>
        <taxon>Eukaryota</taxon>
        <taxon>Metazoa</taxon>
        <taxon>Ecdysozoa</taxon>
        <taxon>Arthropoda</taxon>
        <taxon>Crustacea</taxon>
        <taxon>Oligostraca</taxon>
        <taxon>Ostracoda</taxon>
        <taxon>Podocopa</taxon>
        <taxon>Podocopida</taxon>
        <taxon>Darwinulocopina</taxon>
        <taxon>Darwinuloidea</taxon>
        <taxon>Darwinulidae</taxon>
        <taxon>Darwinula</taxon>
    </lineage>
</organism>
<protein>
    <submittedName>
        <fullName evidence="1">Uncharacterized protein</fullName>
    </submittedName>
</protein>
<dbReference type="EMBL" id="CAJPEV010001060">
    <property type="protein sequence ID" value="CAG0890451.1"/>
    <property type="molecule type" value="Genomic_DNA"/>
</dbReference>
<evidence type="ECO:0000313" key="1">
    <source>
        <dbReference type="EMBL" id="CAD7246170.1"/>
    </source>
</evidence>
<dbReference type="EMBL" id="LR900577">
    <property type="protein sequence ID" value="CAD7246170.1"/>
    <property type="molecule type" value="Genomic_DNA"/>
</dbReference>
<accession>A0A7R9A4P6</accession>
<gene>
    <name evidence="1" type="ORF">DSTB1V02_LOCUS6027</name>
</gene>
<dbReference type="OrthoDB" id="8195432at2759"/>
<reference evidence="1" key="1">
    <citation type="submission" date="2020-11" db="EMBL/GenBank/DDBJ databases">
        <authorList>
            <person name="Tran Van P."/>
        </authorList>
    </citation>
    <scope>NUCLEOTIDE SEQUENCE</scope>
</reference>
<dbReference type="AlphaFoldDB" id="A0A7R9A4P6"/>